<dbReference type="InterPro" id="IPR025412">
    <property type="entry name" value="DUF4304"/>
</dbReference>
<evidence type="ECO:0000313" key="1">
    <source>
        <dbReference type="EMBL" id="MBA1158656.1"/>
    </source>
</evidence>
<keyword evidence="2" id="KW-1185">Reference proteome</keyword>
<dbReference type="AlphaFoldDB" id="A0A838BVW7"/>
<evidence type="ECO:0000313" key="2">
    <source>
        <dbReference type="Proteomes" id="UP000572984"/>
    </source>
</evidence>
<organism evidence="1 2">
    <name type="scientific">Microvirga mediterraneensis</name>
    <dbReference type="NCBI Taxonomy" id="2754695"/>
    <lineage>
        <taxon>Bacteria</taxon>
        <taxon>Pseudomonadati</taxon>
        <taxon>Pseudomonadota</taxon>
        <taxon>Alphaproteobacteria</taxon>
        <taxon>Hyphomicrobiales</taxon>
        <taxon>Methylobacteriaceae</taxon>
        <taxon>Microvirga</taxon>
    </lineage>
</organism>
<accession>A0A838BVW7</accession>
<comment type="caution">
    <text evidence="1">The sequence shown here is derived from an EMBL/GenBank/DDBJ whole genome shotgun (WGS) entry which is preliminary data.</text>
</comment>
<dbReference type="Pfam" id="PF14137">
    <property type="entry name" value="DUF4304"/>
    <property type="match status" value="1"/>
</dbReference>
<proteinExistence type="predicted"/>
<dbReference type="RefSeq" id="WP_181054024.1">
    <property type="nucleotide sequence ID" value="NZ_JACDXJ010000001.1"/>
</dbReference>
<reference evidence="1 2" key="1">
    <citation type="submission" date="2020-07" db="EMBL/GenBank/DDBJ databases">
        <title>Draft genome and description of Microvirga mediterraneensis Marseille-Q2068 sp. nov.</title>
        <authorList>
            <person name="Boxberger M."/>
        </authorList>
    </citation>
    <scope>NUCLEOTIDE SEQUENCE [LARGE SCALE GENOMIC DNA]</scope>
    <source>
        <strain evidence="1 2">Marseille-Q2068</strain>
    </source>
</reference>
<sequence length="178" mass="20107">MNSLDAQLDSLSKEEREIAVKELRQAFDARLRPHGFKRDALTWRLLTPDAVCLVNIQKSAGGGRVYVNLGILLRWIEDIQDPKEYECHLRSRIAGLCPPDLEPRLDTVSYTDIFSKSERLSLLVDALEQFAIPAMLGMATREAHHKFLESYENAPTRASGAWGLAQPAVIQKFRESKS</sequence>
<dbReference type="Proteomes" id="UP000572984">
    <property type="component" value="Unassembled WGS sequence"/>
</dbReference>
<gene>
    <name evidence="1" type="ORF">H0S73_21365</name>
</gene>
<dbReference type="EMBL" id="JACDXJ010000001">
    <property type="protein sequence ID" value="MBA1158656.1"/>
    <property type="molecule type" value="Genomic_DNA"/>
</dbReference>
<protein>
    <submittedName>
        <fullName evidence="1">DUF4304 domain-containing protein</fullName>
    </submittedName>
</protein>
<name>A0A838BVW7_9HYPH</name>